<evidence type="ECO:0008006" key="3">
    <source>
        <dbReference type="Google" id="ProtNLM"/>
    </source>
</evidence>
<sequence>MPPFSDPHSSFLLSSSPLHSSATTTFFSIPELVSHLGYFLTAQDIALFRATNKTYYKTFHNLFWRTINLLDDGNSPEQPDSKTIRLLDSRPATRSFALNLNYIELLSCQSSFLVHHFYGLNVLLDVAEYLKPGVPFLDVSSREFLQDLRGTAQELLARITLPHGTVSKRPDWVLPFSDDTSYGCLSAIPAIYTANAGLLFPPMTNLTRLECVHNSSTRTPTQWQSLPSRYLPTNVMTTMFLCWVLYFNKGLTHIKFDGIDLTTLYPVRVMAQTLSGLAHLKTLELSTHMTPQEQTYALVGEYLLFHCSHTLETFHLKAEIKSTIRTPPVVITPWYDHTLTDEYFQRYALPDWTSTSFTSSASEMSEIGIPRMPMPLLKSLRMPDMPESGYMDELCPVLENCSALESLVLPTVGQRPLGIDRMLNIIKELPLRLKRLTVDYPKKYDEFHETPGSFIDILKPHTLESLSISFFKEGSYTCLTSKLLRHSETLCDLTFDAVESLYSSTILDILSSCRALKKLIVRRRRSNGKGNGNGYGNDGDPDDDILALQSISIAVTHAIAKPWICLGISHLEIPVMLDWIAYTAPMEQEEAESRGWRWVHEWRYTQANTYWTALRTFYQQIGALHQLEVLDLKACVVYPGSSASGATWSDVTLPGMLLMPYQQPAKTPSSFLATTQPPPPPGFLDMLGGLTKLRELRGSVRVDLPGMESVMRLSSYRWIATHWPALKVAEFLLPGYQSAFVYALPPHITWLYTERPFLKLAADKKPDKKTK</sequence>
<reference evidence="1 2" key="1">
    <citation type="journal article" date="2020" name="Fungal Divers.">
        <title>Resolving the Mortierellaceae phylogeny through synthesis of multi-gene phylogenetics and phylogenomics.</title>
        <authorList>
            <person name="Vandepol N."/>
            <person name="Liber J."/>
            <person name="Desiro A."/>
            <person name="Na H."/>
            <person name="Kennedy M."/>
            <person name="Barry K."/>
            <person name="Grigoriev I.V."/>
            <person name="Miller A.N."/>
            <person name="O'Donnell K."/>
            <person name="Stajich J.E."/>
            <person name="Bonito G."/>
        </authorList>
    </citation>
    <scope>NUCLEOTIDE SEQUENCE [LARGE SCALE GENOMIC DNA]</scope>
    <source>
        <strain evidence="1 2">AD045</strain>
    </source>
</reference>
<organism evidence="1 2">
    <name type="scientific">Linnemannia gamsii</name>
    <dbReference type="NCBI Taxonomy" id="64522"/>
    <lineage>
        <taxon>Eukaryota</taxon>
        <taxon>Fungi</taxon>
        <taxon>Fungi incertae sedis</taxon>
        <taxon>Mucoromycota</taxon>
        <taxon>Mortierellomycotina</taxon>
        <taxon>Mortierellomycetes</taxon>
        <taxon>Mortierellales</taxon>
        <taxon>Mortierellaceae</taxon>
        <taxon>Linnemannia</taxon>
    </lineage>
</organism>
<dbReference type="Gene3D" id="3.80.10.10">
    <property type="entry name" value="Ribonuclease Inhibitor"/>
    <property type="match status" value="1"/>
</dbReference>
<evidence type="ECO:0000313" key="1">
    <source>
        <dbReference type="EMBL" id="KAG0293206.1"/>
    </source>
</evidence>
<dbReference type="Proteomes" id="UP001194696">
    <property type="component" value="Unassembled WGS sequence"/>
</dbReference>
<keyword evidence="2" id="KW-1185">Reference proteome</keyword>
<proteinExistence type="predicted"/>
<evidence type="ECO:0000313" key="2">
    <source>
        <dbReference type="Proteomes" id="UP001194696"/>
    </source>
</evidence>
<accession>A0ABQ7K7X9</accession>
<dbReference type="SUPFAM" id="SSF52047">
    <property type="entry name" value="RNI-like"/>
    <property type="match status" value="1"/>
</dbReference>
<dbReference type="InterPro" id="IPR032675">
    <property type="entry name" value="LRR_dom_sf"/>
</dbReference>
<gene>
    <name evidence="1" type="ORF">BGZ96_003147</name>
</gene>
<comment type="caution">
    <text evidence="1">The sequence shown here is derived from an EMBL/GenBank/DDBJ whole genome shotgun (WGS) entry which is preliminary data.</text>
</comment>
<protein>
    <recommendedName>
        <fullName evidence="3">F-box domain-containing protein</fullName>
    </recommendedName>
</protein>
<name>A0ABQ7K7X9_9FUNG</name>
<dbReference type="EMBL" id="JAAAIM010000165">
    <property type="protein sequence ID" value="KAG0293206.1"/>
    <property type="molecule type" value="Genomic_DNA"/>
</dbReference>